<accession>A0AAF0T9Z4</accession>
<sequence>MGEDVDLLLDALKLVKMG</sequence>
<protein>
    <submittedName>
        <fullName evidence="1">Uncharacterized protein</fullName>
    </submittedName>
</protein>
<keyword evidence="2" id="KW-1185">Reference proteome</keyword>
<proteinExistence type="predicted"/>
<dbReference type="Proteomes" id="UP001234989">
    <property type="component" value="Chromosome 1"/>
</dbReference>
<evidence type="ECO:0000313" key="1">
    <source>
        <dbReference type="EMBL" id="WMV09623.1"/>
    </source>
</evidence>
<evidence type="ECO:0000313" key="2">
    <source>
        <dbReference type="Proteomes" id="UP001234989"/>
    </source>
</evidence>
<reference evidence="1" key="1">
    <citation type="submission" date="2023-08" db="EMBL/GenBank/DDBJ databases">
        <title>A de novo genome assembly of Solanum verrucosum Schlechtendal, a Mexican diploid species geographically isolated from the other diploid A-genome species in potato relatives.</title>
        <authorList>
            <person name="Hosaka K."/>
        </authorList>
    </citation>
    <scope>NUCLEOTIDE SEQUENCE</scope>
    <source>
        <tissue evidence="1">Young leaves</tissue>
    </source>
</reference>
<organism evidence="1 2">
    <name type="scientific">Solanum verrucosum</name>
    <dbReference type="NCBI Taxonomy" id="315347"/>
    <lineage>
        <taxon>Eukaryota</taxon>
        <taxon>Viridiplantae</taxon>
        <taxon>Streptophyta</taxon>
        <taxon>Embryophyta</taxon>
        <taxon>Tracheophyta</taxon>
        <taxon>Spermatophyta</taxon>
        <taxon>Magnoliopsida</taxon>
        <taxon>eudicotyledons</taxon>
        <taxon>Gunneridae</taxon>
        <taxon>Pentapetalae</taxon>
        <taxon>asterids</taxon>
        <taxon>lamiids</taxon>
        <taxon>Solanales</taxon>
        <taxon>Solanaceae</taxon>
        <taxon>Solanoideae</taxon>
        <taxon>Solaneae</taxon>
        <taxon>Solanum</taxon>
    </lineage>
</organism>
<dbReference type="EMBL" id="CP133612">
    <property type="protein sequence ID" value="WMV09623.1"/>
    <property type="molecule type" value="Genomic_DNA"/>
</dbReference>
<name>A0AAF0T9Z4_SOLVR</name>
<dbReference type="AlphaFoldDB" id="A0AAF0T9Z4"/>
<gene>
    <name evidence="1" type="ORF">MTR67_003008</name>
</gene>